<evidence type="ECO:0000256" key="1">
    <source>
        <dbReference type="SAM" id="MobiDB-lite"/>
    </source>
</evidence>
<dbReference type="EMBL" id="JBGBPQ010000022">
    <property type="protein sequence ID" value="KAL1503147.1"/>
    <property type="molecule type" value="Genomic_DNA"/>
</dbReference>
<organism evidence="3 4">
    <name type="scientific">Prymnesium parvum</name>
    <name type="common">Toxic golden alga</name>
    <dbReference type="NCBI Taxonomy" id="97485"/>
    <lineage>
        <taxon>Eukaryota</taxon>
        <taxon>Haptista</taxon>
        <taxon>Haptophyta</taxon>
        <taxon>Prymnesiophyceae</taxon>
        <taxon>Prymnesiales</taxon>
        <taxon>Prymnesiaceae</taxon>
        <taxon>Prymnesium</taxon>
    </lineage>
</organism>
<keyword evidence="2" id="KW-1133">Transmembrane helix</keyword>
<feature type="region of interest" description="Disordered" evidence="1">
    <location>
        <begin position="75"/>
        <end position="98"/>
    </location>
</feature>
<name>A0AB34INY1_PRYPA</name>
<keyword evidence="4" id="KW-1185">Reference proteome</keyword>
<dbReference type="Proteomes" id="UP001515480">
    <property type="component" value="Unassembled WGS sequence"/>
</dbReference>
<accession>A0AB34INY1</accession>
<sequence>MVDVQMVPDDDAAIDDVWLDAEGHTEGDATTVAMNPEQQVYVCIALLITLATLGLMIWLSWRRHGAAIMREVFCENEPQKPGTPSATPTPDALARKRR</sequence>
<comment type="caution">
    <text evidence="3">The sequence shown here is derived from an EMBL/GenBank/DDBJ whole genome shotgun (WGS) entry which is preliminary data.</text>
</comment>
<proteinExistence type="predicted"/>
<evidence type="ECO:0000256" key="2">
    <source>
        <dbReference type="SAM" id="Phobius"/>
    </source>
</evidence>
<reference evidence="3 4" key="1">
    <citation type="journal article" date="2024" name="Science">
        <title>Giant polyketide synthase enzymes in the biosynthesis of giant marine polyether toxins.</title>
        <authorList>
            <person name="Fallon T.R."/>
            <person name="Shende V.V."/>
            <person name="Wierzbicki I.H."/>
            <person name="Pendleton A.L."/>
            <person name="Watervoot N.F."/>
            <person name="Auber R.P."/>
            <person name="Gonzalez D.J."/>
            <person name="Wisecaver J.H."/>
            <person name="Moore B.S."/>
        </authorList>
    </citation>
    <scope>NUCLEOTIDE SEQUENCE [LARGE SCALE GENOMIC DNA]</scope>
    <source>
        <strain evidence="3 4">12B1</strain>
    </source>
</reference>
<evidence type="ECO:0000313" key="3">
    <source>
        <dbReference type="EMBL" id="KAL1503147.1"/>
    </source>
</evidence>
<dbReference type="AlphaFoldDB" id="A0AB34INY1"/>
<feature type="transmembrane region" description="Helical" evidence="2">
    <location>
        <begin position="39"/>
        <end position="61"/>
    </location>
</feature>
<evidence type="ECO:0000313" key="4">
    <source>
        <dbReference type="Proteomes" id="UP001515480"/>
    </source>
</evidence>
<protein>
    <submittedName>
        <fullName evidence="3">Uncharacterized protein</fullName>
    </submittedName>
</protein>
<keyword evidence="2" id="KW-0472">Membrane</keyword>
<keyword evidence="2" id="KW-0812">Transmembrane</keyword>
<gene>
    <name evidence="3" type="ORF">AB1Y20_011209</name>
</gene>